<dbReference type="SUPFAM" id="SSF47336">
    <property type="entry name" value="ACP-like"/>
    <property type="match status" value="3"/>
</dbReference>
<dbReference type="PROSITE" id="PS50075">
    <property type="entry name" value="CARRIER"/>
    <property type="match status" value="3"/>
</dbReference>
<keyword evidence="5" id="KW-0045">Antibiotic biosynthesis</keyword>
<dbReference type="InterPro" id="IPR020845">
    <property type="entry name" value="AMP-binding_CS"/>
</dbReference>
<dbReference type="InterPro" id="IPR025110">
    <property type="entry name" value="AMP-bd_C"/>
</dbReference>
<proteinExistence type="predicted"/>
<dbReference type="NCBIfam" id="TIGR01720">
    <property type="entry name" value="NRPS-para261"/>
    <property type="match status" value="1"/>
</dbReference>
<dbReference type="InterPro" id="IPR023213">
    <property type="entry name" value="CAT-like_dom_sf"/>
</dbReference>
<dbReference type="FunFam" id="3.40.50.12780:FF:000012">
    <property type="entry name" value="Non-ribosomal peptide synthetase"/>
    <property type="match status" value="2"/>
</dbReference>
<name>A0A4R6JYU5_9ACTN</name>
<sequence>MSRSTRPIEDILPLSPVQEGMLFHHAYDSGSADVYHVQTILDLDGPLDAARLRVAAEALVRRHIALRTSFRYESLSRAAQVVLRTAELPWAEADLSDVEPDRRDAEEQRLLDDDLRRRFDLTAPPLVRFLLVRSAPDRHRLVLTNHHIVLDGWSLPVLLKDLFAGYAAEPGAPAPADAPPPRDHYAWLARQDAAATREAWRTTLAGLTQPSLVASAATTPAEPPSSHTFELTEAESGDLAAWARGQGLTLNTVLQGAWAIVIGRLLGRDDVVFGITVAGRQPEVPEADRMVGMFVNTVPLRVVLRRSEPLAALLSRIQDEQARMLGHHHAGLAGIQQAHGLGPLFDTSMVFENYPLEAVADRPVAPGLRVRGVTGRDAAHYPLGLIAMPGARLRFRLDHRTDVLPEGTASRVAGLLLGVLRSVVAGADRPIDRLDLVDPAERRRVVEDFNRSAAELSRATLPELFEEQAARTPERVAVVCGDTRLTYAELDARANRLARYLAGRGVGAEQRVALALPRSELFVVAVLGVLKAGAVHVPVDPGYPAERISYLLADAAPALVLTTTAVAAELPAGGPEKVRLDEEDPSAGPAAEPLSDRERGGPLRPEQAAYVIYTSGSTGRPKGVVVTHAGIPSLAAAQIERFAVTEESRVLQFASPSFDAAVSEICMALFSGAALVLAPADRLRPGGPLTELLTAERITHVTLPPSALAVLDPGTLPGVGTLVVAGEACAPELVGRWSPGRRMINAYGPTESTVCVSMSDPLAGTVTPPIGRPVLNTRVYVLDHNLRPVGPGRTGELYAAGAGLARGYLGRPGLTGERFVACPFGEPGGRMYRTGDLARWSDDGQLEFLGRADQQVKLRGFRIEPGEVESALMRDPAVARAVVVVREDTPGDRRLVGYVVPGGVADPDPAAVRARLERELPEHLVPSVVVVLPDLPTTPNGKLDVAALPAPKVAGGAGGEPRTPQEELLCGIFADVLGAARVGVDESFFALGGHSLLATRLIGRIRTAFGVDVPVRVLFEKPTVAGLAEALGVAARSSGLTARPRPDRVPASPAQRRLWFLNRLQVADATYNMPMALRLTGPLDRAALAAALGDVTDRHESLRTVFAESADGPYQVIVEPAAGRPGLAEAEVDEAGLPDALARATAEGFDLAARTPLRCHLFRLGPRTHVLLLVLHHVAGDAESLLPLARDLTTAYTARHAGTAPRWEPLPVQYADFAVWQTEQLGAEDDPDSAASRALTFWRRTLAGLPDELALPTDRPRQVTGVPRGDTVPFDIPAALHGELVRLARGRQATLFMVLHAALATLLNRLGAGADIPIGTPMAHRTDAVLRDLVGIFVNTLVLRTDVSGDPAFPELLARVRQADLEAYAHQDLPFERLVEVLNPARSMARHPLFQVALNVDGATGQDAVRSLAGLPGLTAVPEPVPSAVAKFDLLFDLSERYGPDDAAEGLEGRLIYRTDLFDRATAVRLVGRFLAVLETAVREPRRPITRYDVLEPAERALVRPAPAEPVGAAGETLHRTFEDQARRTPDAVAVTAGERSVRYRELNAAANRLARLLEERGVGPESRVLILLPRTELLPQAALAVLKAGGVYVPADPGYPAERLALIAADAAPVLALTTRSLQDAVPAGVPRVLLDEVSLDDRPGTDRPGRARPGNAAYAIFTSGSTGRPKGVVVAHRQVQRLFTATRHWFEFGPGDVWTMFHSFAFDFSVWEMWGPLLHGGRLVVVPQDVSRSPADFAALVRREGVTVLNQTPSAFSQLMQAEAGPLPVRLVIFGGEALDLRRLAGFYERHAGDAPRLVNMYGITETTVHVTYRPLDQATVSGEGRSLIGATIPDLTGYVLDEHLQPAPVGVAGELYVHGAGLARGYLGRPALTAQRFVACPYDPAGAPMYRTGDVVRRTSDGDLQYVGRADDQVKIRGFRIELSEVEAVLAGEPGVEQAAVTVREDVPGDRRLHAYLVAGPGTDAAAVRARSAEVLPDYMVPATVTVLERLPMTVNGKLDRGALPAPVVTVAEGRAASSAAQQALCGVFAEVLGLPRVGVDDSFFDLGGHSLLATRLVARVRSVLGVELGVRDLFEAPTVAALAERVAGAPGAPALALPLPRPERLPLSYAQQRLWLIHQMAGPDATYNIPIVLRLSGDLDVAALRSAVRDVIERHESLHTVIGHDGGGTDGRLIVRRDAEAGLTVAPVAPDELEPALGEAARAGFDLTTDLPARFHLFTLAPDEQVLLIVLHHIAGDGESLPILAGDLAAAYRARLAGDAPGWPELTVQYADFAVWQRERLGVESDPESELGRQLAFWQESLAGLPDELVLPADRPRPLGALHRAGRISFTVPAAVHDRIVALARECRATPFMVVQAALAVLLSRLGGGADVPIGSPVAGRRHDALAGVVGFFVNTLVLRTDVSGDPAFADLVARVREFDLAAFEHQDVPFDRLVEAMRPQRSVSRHPLFQVVLTFDEAGGDALAAVSGMPGVTVRPGEVELGVAKFDLTFALTEQHDDDGRPAGCAGSLEYSADRFDPLTAERLAKRLVLLLEQTTGRPGSRVSSFDLLVDDERTNLLETWAAAELPVPIASVPELVARHAAERPESAAVRFDGRTLSHGELNTRANRLAHRLLRLGVGPESRVAVLMDRSEHLVPTLLGIVKTGAAYVPLSAANPDGRLEWLLSSVGAGFLLVDEPNRARAEGLNTDVTVLSADVEPAASLPDTDPAVAISPRCLAYVMFTSGSSGQPKGVAITHLDIAAMAGDRYWDDVSQRVAMQSPHAWDGSVLEMWVPLIRGGCVVVAPPGDVDVDVMARLIRENDVTSMFMTTGLFRVIAEEQPEAFAMVRQVAAGGDALPAAAVRRVLEHAPAARVVNAYGPTEATAMCLAYTAAPELSGTWPAAVPIGRSADNMRNYLLDEGLRLVPPGAVGEIYTAGAGVGRGYWGRPDLTAERFVADPYGPPGERMYRSGDLARWNAQGQMEFIGRADDQVKVRGFRIELGEIEAVVAAAPGVVSCVVVVREDRPGEKRIVAYVVPGPGYDVGRLRTMIVRNLPDYMAPAAIVELTELPMSGIGKLDRRALPAPQFGSEAGRAPETAAERLLVPLFAQVLGLDEAAVDVDAAFFDLGGDSIMAIQLVAAARRAGLEITATDVFTYRTVAELAVVALPAGTAEAEPVAEAIGEFPASPVMHWLAERRAPIRRFNQSTLLWSPPAVTLEALEATVAAVLRRHDSLRMRVRIADPGDANTWTCVVPEPDREPSGPHVTRVDATAFGDDDLDAALREHGTAALERLSPEDGMLLQVVWFDRGNRPGLVLVVANHLAVDGVSWRVLLPDLVEAWQAVTRGREPVLDRAGNSLRRWSRASAELAATPATRAELEHWLGVLRGGAPLGSRPLQAGADTVGTAGVLERDLPVEVTRHVLTTVPAVVGTGVNDVLLAALAMAMARRDNDRGAPLLVEVEGHGRTDPALPGMDLSRTTGWFTALHPVLLDTGGVNLTEAYAGGVAAGSVLKHVKEQLRGVPGNGLGYGRLRYLRPDTAAAFAGAGHPPIGFNYLGRFLADETGDWSVATGLPRPPGEEADTPLAHVIEINASVTETADGPRLTASWSWAAAVLPESAVRELADGWIAALTALAEYAQRPDAGGLTPHDLAVPGLTQTEIEEFEDALAPDWE</sequence>
<dbReference type="Gene3D" id="3.40.50.980">
    <property type="match status" value="6"/>
</dbReference>
<evidence type="ECO:0000313" key="8">
    <source>
        <dbReference type="EMBL" id="TDO42020.1"/>
    </source>
</evidence>
<dbReference type="Gene3D" id="3.30.300.30">
    <property type="match status" value="3"/>
</dbReference>
<dbReference type="NCBIfam" id="TIGR01733">
    <property type="entry name" value="AA-adenyl-dom"/>
    <property type="match status" value="3"/>
</dbReference>
<dbReference type="FunFam" id="3.30.300.30:FF:000010">
    <property type="entry name" value="Enterobactin synthetase component F"/>
    <property type="match status" value="3"/>
</dbReference>
<evidence type="ECO:0000256" key="3">
    <source>
        <dbReference type="ARBA" id="ARBA00022553"/>
    </source>
</evidence>
<dbReference type="Pfam" id="PF00501">
    <property type="entry name" value="AMP-binding"/>
    <property type="match status" value="3"/>
</dbReference>
<dbReference type="CDD" id="cd17643">
    <property type="entry name" value="A_NRPS_Cytc1-like"/>
    <property type="match status" value="1"/>
</dbReference>
<dbReference type="FunFam" id="3.40.50.980:FF:000002">
    <property type="entry name" value="Enterobactin synthetase component F"/>
    <property type="match status" value="1"/>
</dbReference>
<evidence type="ECO:0000256" key="2">
    <source>
        <dbReference type="ARBA" id="ARBA00022450"/>
    </source>
</evidence>
<dbReference type="NCBIfam" id="NF003417">
    <property type="entry name" value="PRK04813.1"/>
    <property type="match status" value="3"/>
</dbReference>
<dbReference type="SMART" id="SM00823">
    <property type="entry name" value="PKS_PP"/>
    <property type="match status" value="3"/>
</dbReference>
<dbReference type="Proteomes" id="UP000294901">
    <property type="component" value="Unassembled WGS sequence"/>
</dbReference>
<dbReference type="GO" id="GO:0043041">
    <property type="term" value="P:amino acid activation for nonribosomal peptide biosynthetic process"/>
    <property type="evidence" value="ECO:0007669"/>
    <property type="project" value="TreeGrafter"/>
</dbReference>
<dbReference type="CDD" id="cd19543">
    <property type="entry name" value="DCL_NRPS"/>
    <property type="match status" value="1"/>
</dbReference>
<dbReference type="SMART" id="SM01294">
    <property type="entry name" value="PKS_PP_betabranch"/>
    <property type="match status" value="1"/>
</dbReference>
<feature type="region of interest" description="Disordered" evidence="6">
    <location>
        <begin position="573"/>
        <end position="602"/>
    </location>
</feature>
<dbReference type="GO" id="GO:0005829">
    <property type="term" value="C:cytosol"/>
    <property type="evidence" value="ECO:0007669"/>
    <property type="project" value="TreeGrafter"/>
</dbReference>
<dbReference type="InterPro" id="IPR010060">
    <property type="entry name" value="NRPS_synth"/>
</dbReference>
<feature type="domain" description="Carrier" evidence="7">
    <location>
        <begin position="3078"/>
        <end position="3154"/>
    </location>
</feature>
<keyword evidence="2" id="KW-0596">Phosphopantetheine</keyword>
<accession>A0A4R6JYU5</accession>
<protein>
    <submittedName>
        <fullName evidence="8">Non-ribosomal peptide synthase protein (TIGR01720 family)/amino acid adenylation domain-containing protein</fullName>
    </submittedName>
</protein>
<dbReference type="GO" id="GO:0031177">
    <property type="term" value="F:phosphopantetheine binding"/>
    <property type="evidence" value="ECO:0007669"/>
    <property type="project" value="InterPro"/>
</dbReference>
<dbReference type="InterPro" id="IPR045851">
    <property type="entry name" value="AMP-bd_C_sf"/>
</dbReference>
<dbReference type="InterPro" id="IPR009081">
    <property type="entry name" value="PP-bd_ACP"/>
</dbReference>
<dbReference type="PROSITE" id="PS00012">
    <property type="entry name" value="PHOSPHOPANTETHEINE"/>
    <property type="match status" value="3"/>
</dbReference>
<dbReference type="FunFam" id="2.30.38.10:FF:000001">
    <property type="entry name" value="Non-ribosomal peptide synthetase PvdI"/>
    <property type="match status" value="3"/>
</dbReference>
<dbReference type="Gene3D" id="3.30.559.30">
    <property type="entry name" value="Nonribosomal peptide synthetase, condensation domain"/>
    <property type="match status" value="4"/>
</dbReference>
<dbReference type="InterPro" id="IPR000873">
    <property type="entry name" value="AMP-dep_synth/lig_dom"/>
</dbReference>
<dbReference type="Gene3D" id="3.30.559.10">
    <property type="entry name" value="Chloramphenicol acetyltransferase-like domain"/>
    <property type="match status" value="4"/>
</dbReference>
<dbReference type="InterPro" id="IPR010071">
    <property type="entry name" value="AA_adenyl_dom"/>
</dbReference>
<dbReference type="InterPro" id="IPR036736">
    <property type="entry name" value="ACP-like_sf"/>
</dbReference>
<dbReference type="Pfam" id="PF00668">
    <property type="entry name" value="Condensation"/>
    <property type="match status" value="4"/>
</dbReference>
<organism evidence="8 9">
    <name type="scientific">Paractinoplanes brasiliensis</name>
    <dbReference type="NCBI Taxonomy" id="52695"/>
    <lineage>
        <taxon>Bacteria</taxon>
        <taxon>Bacillati</taxon>
        <taxon>Actinomycetota</taxon>
        <taxon>Actinomycetes</taxon>
        <taxon>Micromonosporales</taxon>
        <taxon>Micromonosporaceae</taxon>
        <taxon>Paractinoplanes</taxon>
    </lineage>
</organism>
<dbReference type="CDD" id="cd17652">
    <property type="entry name" value="A_NRPS_CmdD_like"/>
    <property type="match status" value="1"/>
</dbReference>
<dbReference type="Gene3D" id="2.30.38.10">
    <property type="entry name" value="Luciferase, Domain 3"/>
    <property type="match status" value="3"/>
</dbReference>
<feature type="domain" description="Carrier" evidence="7">
    <location>
        <begin position="2019"/>
        <end position="2094"/>
    </location>
</feature>
<keyword evidence="4" id="KW-0677">Repeat</keyword>
<dbReference type="GO" id="GO:0017000">
    <property type="term" value="P:antibiotic biosynthetic process"/>
    <property type="evidence" value="ECO:0007669"/>
    <property type="project" value="UniProtKB-KW"/>
</dbReference>
<evidence type="ECO:0000313" key="9">
    <source>
        <dbReference type="Proteomes" id="UP000294901"/>
    </source>
</evidence>
<dbReference type="FunFam" id="3.40.50.980:FF:000001">
    <property type="entry name" value="Non-ribosomal peptide synthetase"/>
    <property type="match status" value="3"/>
</dbReference>
<dbReference type="Pfam" id="PF13193">
    <property type="entry name" value="AMP-binding_C"/>
    <property type="match status" value="3"/>
</dbReference>
<dbReference type="InterPro" id="IPR001242">
    <property type="entry name" value="Condensation_dom"/>
</dbReference>
<dbReference type="Gene3D" id="1.10.1200.10">
    <property type="entry name" value="ACP-like"/>
    <property type="match status" value="3"/>
</dbReference>
<gene>
    <name evidence="8" type="ORF">C8E87_5782</name>
</gene>
<evidence type="ECO:0000256" key="5">
    <source>
        <dbReference type="ARBA" id="ARBA00023194"/>
    </source>
</evidence>
<evidence type="ECO:0000256" key="6">
    <source>
        <dbReference type="SAM" id="MobiDB-lite"/>
    </source>
</evidence>
<feature type="domain" description="Carrier" evidence="7">
    <location>
        <begin position="960"/>
        <end position="1035"/>
    </location>
</feature>
<dbReference type="InterPro" id="IPR006162">
    <property type="entry name" value="Ppantetheine_attach_site"/>
</dbReference>
<dbReference type="SUPFAM" id="SSF52777">
    <property type="entry name" value="CoA-dependent acyltransferases"/>
    <property type="match status" value="8"/>
</dbReference>
<dbReference type="Pfam" id="PF00550">
    <property type="entry name" value="PP-binding"/>
    <property type="match status" value="3"/>
</dbReference>
<dbReference type="GO" id="GO:0008610">
    <property type="term" value="P:lipid biosynthetic process"/>
    <property type="evidence" value="ECO:0007669"/>
    <property type="project" value="UniProtKB-ARBA"/>
</dbReference>
<keyword evidence="3" id="KW-0597">Phosphoprotein</keyword>
<dbReference type="PANTHER" id="PTHR45527:SF1">
    <property type="entry name" value="FATTY ACID SYNTHASE"/>
    <property type="match status" value="1"/>
</dbReference>
<dbReference type="OrthoDB" id="5476914at2"/>
<evidence type="ECO:0000259" key="7">
    <source>
        <dbReference type="PROSITE" id="PS50075"/>
    </source>
</evidence>
<comment type="cofactor">
    <cofactor evidence="1">
        <name>pantetheine 4'-phosphate</name>
        <dbReference type="ChEBI" id="CHEBI:47942"/>
    </cofactor>
</comment>
<evidence type="ECO:0000256" key="4">
    <source>
        <dbReference type="ARBA" id="ARBA00022737"/>
    </source>
</evidence>
<keyword evidence="9" id="KW-1185">Reference proteome</keyword>
<dbReference type="RefSeq" id="WP_133875962.1">
    <property type="nucleotide sequence ID" value="NZ_BOMD01000113.1"/>
</dbReference>
<dbReference type="EMBL" id="SNWR01000001">
    <property type="protein sequence ID" value="TDO42020.1"/>
    <property type="molecule type" value="Genomic_DNA"/>
</dbReference>
<dbReference type="GO" id="GO:0044550">
    <property type="term" value="P:secondary metabolite biosynthetic process"/>
    <property type="evidence" value="ECO:0007669"/>
    <property type="project" value="UniProtKB-ARBA"/>
</dbReference>
<dbReference type="InterPro" id="IPR020806">
    <property type="entry name" value="PKS_PP-bd"/>
</dbReference>
<dbReference type="GO" id="GO:0003824">
    <property type="term" value="F:catalytic activity"/>
    <property type="evidence" value="ECO:0007669"/>
    <property type="project" value="InterPro"/>
</dbReference>
<dbReference type="PROSITE" id="PS00455">
    <property type="entry name" value="AMP_BINDING"/>
    <property type="match status" value="2"/>
</dbReference>
<dbReference type="PANTHER" id="PTHR45527">
    <property type="entry name" value="NONRIBOSOMAL PEPTIDE SYNTHETASE"/>
    <property type="match status" value="1"/>
</dbReference>
<dbReference type="GO" id="GO:0072330">
    <property type="term" value="P:monocarboxylic acid biosynthetic process"/>
    <property type="evidence" value="ECO:0007669"/>
    <property type="project" value="UniProtKB-ARBA"/>
</dbReference>
<dbReference type="SUPFAM" id="SSF56801">
    <property type="entry name" value="Acetyl-CoA synthetase-like"/>
    <property type="match status" value="3"/>
</dbReference>
<dbReference type="CDD" id="cd12117">
    <property type="entry name" value="A_NRPS_Srf_like"/>
    <property type="match status" value="1"/>
</dbReference>
<reference evidence="8 9" key="1">
    <citation type="submission" date="2019-03" db="EMBL/GenBank/DDBJ databases">
        <title>Sequencing the genomes of 1000 actinobacteria strains.</title>
        <authorList>
            <person name="Klenk H.-P."/>
        </authorList>
    </citation>
    <scope>NUCLEOTIDE SEQUENCE [LARGE SCALE GENOMIC DNA]</scope>
    <source>
        <strain evidence="8 9">DSM 43805</strain>
    </source>
</reference>
<dbReference type="FunFam" id="1.10.1200.10:FF:000016">
    <property type="entry name" value="Non-ribosomal peptide synthase"/>
    <property type="match status" value="2"/>
</dbReference>
<dbReference type="CDD" id="cd19540">
    <property type="entry name" value="LCL_NRPS-like"/>
    <property type="match status" value="2"/>
</dbReference>
<comment type="caution">
    <text evidence="8">The sequence shown here is derived from an EMBL/GenBank/DDBJ whole genome shotgun (WGS) entry which is preliminary data.</text>
</comment>
<evidence type="ECO:0000256" key="1">
    <source>
        <dbReference type="ARBA" id="ARBA00001957"/>
    </source>
</evidence>